<dbReference type="Proteomes" id="UP001610432">
    <property type="component" value="Unassembled WGS sequence"/>
</dbReference>
<feature type="compositionally biased region" description="Basic and acidic residues" evidence="1">
    <location>
        <begin position="78"/>
        <end position="89"/>
    </location>
</feature>
<feature type="region of interest" description="Disordered" evidence="1">
    <location>
        <begin position="205"/>
        <end position="231"/>
    </location>
</feature>
<accession>A0ABR4M843</accession>
<feature type="compositionally biased region" description="Pro residues" evidence="1">
    <location>
        <begin position="717"/>
        <end position="728"/>
    </location>
</feature>
<feature type="region of interest" description="Disordered" evidence="1">
    <location>
        <begin position="561"/>
        <end position="788"/>
    </location>
</feature>
<comment type="caution">
    <text evidence="2">The sequence shown here is derived from an EMBL/GenBank/DDBJ whole genome shotgun (WGS) entry which is preliminary data.</text>
</comment>
<feature type="compositionally biased region" description="Low complexity" evidence="1">
    <location>
        <begin position="121"/>
        <end position="130"/>
    </location>
</feature>
<dbReference type="EMBL" id="JBFXLQ010000001">
    <property type="protein sequence ID" value="KAL2872766.1"/>
    <property type="molecule type" value="Genomic_DNA"/>
</dbReference>
<feature type="region of interest" description="Disordered" evidence="1">
    <location>
        <begin position="440"/>
        <end position="548"/>
    </location>
</feature>
<reference evidence="2 3" key="1">
    <citation type="submission" date="2024-07" db="EMBL/GenBank/DDBJ databases">
        <title>Section-level genome sequencing and comparative genomics of Aspergillus sections Usti and Cavernicolus.</title>
        <authorList>
            <consortium name="Lawrence Berkeley National Laboratory"/>
            <person name="Nybo J.L."/>
            <person name="Vesth T.C."/>
            <person name="Theobald S."/>
            <person name="Frisvad J.C."/>
            <person name="Larsen T.O."/>
            <person name="Kjaerboelling I."/>
            <person name="Rothschild-Mancinelli K."/>
            <person name="Lyhne E.K."/>
            <person name="Kogle M.E."/>
            <person name="Barry K."/>
            <person name="Clum A."/>
            <person name="Na H."/>
            <person name="Ledsgaard L."/>
            <person name="Lin J."/>
            <person name="Lipzen A."/>
            <person name="Kuo A."/>
            <person name="Riley R."/>
            <person name="Mondo S."/>
            <person name="Labutti K."/>
            <person name="Haridas S."/>
            <person name="Pangalinan J."/>
            <person name="Salamov A.A."/>
            <person name="Simmons B.A."/>
            <person name="Magnuson J.K."/>
            <person name="Chen J."/>
            <person name="Drula E."/>
            <person name="Henrissat B."/>
            <person name="Wiebenga A."/>
            <person name="Lubbers R.J."/>
            <person name="Gomes A.C."/>
            <person name="Macurrencykelacurrency M.R."/>
            <person name="Stajich J."/>
            <person name="Grigoriev I.V."/>
            <person name="Mortensen U.H."/>
            <person name="De Vries R.P."/>
            <person name="Baker S.E."/>
            <person name="Andersen M.R."/>
        </authorList>
    </citation>
    <scope>NUCLEOTIDE SEQUENCE [LARGE SCALE GENOMIC DNA]</scope>
    <source>
        <strain evidence="2 3">CBS 449.75</strain>
    </source>
</reference>
<gene>
    <name evidence="2" type="ORF">BJX67DRAFT_17655</name>
</gene>
<evidence type="ECO:0000313" key="3">
    <source>
        <dbReference type="Proteomes" id="UP001610432"/>
    </source>
</evidence>
<organism evidence="2 3">
    <name type="scientific">Aspergillus lucknowensis</name>
    <dbReference type="NCBI Taxonomy" id="176173"/>
    <lineage>
        <taxon>Eukaryota</taxon>
        <taxon>Fungi</taxon>
        <taxon>Dikarya</taxon>
        <taxon>Ascomycota</taxon>
        <taxon>Pezizomycotina</taxon>
        <taxon>Eurotiomycetes</taxon>
        <taxon>Eurotiomycetidae</taxon>
        <taxon>Eurotiales</taxon>
        <taxon>Aspergillaceae</taxon>
        <taxon>Aspergillus</taxon>
        <taxon>Aspergillus subgen. Nidulantes</taxon>
    </lineage>
</organism>
<evidence type="ECO:0000256" key="1">
    <source>
        <dbReference type="SAM" id="MobiDB-lite"/>
    </source>
</evidence>
<feature type="compositionally biased region" description="Polar residues" evidence="1">
    <location>
        <begin position="527"/>
        <end position="540"/>
    </location>
</feature>
<proteinExistence type="predicted"/>
<feature type="compositionally biased region" description="Pro residues" evidence="1">
    <location>
        <begin position="666"/>
        <end position="686"/>
    </location>
</feature>
<keyword evidence="3" id="KW-1185">Reference proteome</keyword>
<protein>
    <recommendedName>
        <fullName evidence="4">Peptidase family M20/M25/M40 protein</fullName>
    </recommendedName>
</protein>
<dbReference type="RefSeq" id="XP_070891744.1">
    <property type="nucleotide sequence ID" value="XM_071025140.1"/>
</dbReference>
<sequence length="788" mass="86521">MAFNTKPPQPSVSERRGQQLAPLQTNIGRPTSKAINVASPRTQRPRPPEYDSGESQRVPLQPARVKRQSSRSSLRNIFSREKSGRKSTDAKLAGIDEVQDHPVKQAPAGTMSPLSPRSCDTPRATTSTPAPATPSLPPDTPRGRFQQIQRSKTTEEDQPPAEDAAWKPPPLFKAYPQGLKHITLPAPSLSGDSIMRLHATFKAKGASLQDDDQKVNHGANGEPSEDSAARKKKLDKEKRKYLRALSNSIEKSEWSLKIYIITTSGYILQYSGDGKHDRLPEKMLLLGPRSVAFASDAIPGKHWVLQVSQCAEEGSSSTNRAETSRPLLSRLGFHRSHARRLAQTFLLVFNDPEELSSWLLAVRAQIESRGGKKYVSERVYDEGMESQLRTTPSMRQMVKKDPNRISTVFLQPQQSMVFEDKDSTVGDQSRRSSYISLHRRSTAMLPAPESRSGSVSTARTEAMSNAEESGYSYTTFASPPLPDSTGVSETASSVTGPASPTFSSPKKRRSMFLPPMTNPEITEIPRAQSTAPNGHSRSTSPPAPNFSVPVFSKRFTARQDIPQVPHLPPGHSDHYPDDASIDTLSMLSSPPQSPKQEGFASSQIDPREQRRPLDRRDLLKKQLRASNSEDALGNLSRDRDRSRLRYSHLPEHITITPSAPNVQHPAAPPSPVNAMPPVPTANPRPPKTSNAESSSSRPSSLVISRRKSLNGLTIGPPSAPPPNCPLPKIPSAFIKPSPQSSWPDHSPPISPVEDAERTIATITPIDSSHTRPPRAPRSVTSRRMNHKT</sequence>
<feature type="compositionally biased region" description="Basic and acidic residues" evidence="1">
    <location>
        <begin position="605"/>
        <end position="620"/>
    </location>
</feature>
<evidence type="ECO:0008006" key="4">
    <source>
        <dbReference type="Google" id="ProtNLM"/>
    </source>
</evidence>
<dbReference type="GeneID" id="98140212"/>
<feature type="compositionally biased region" description="Basic and acidic residues" evidence="1">
    <location>
        <begin position="636"/>
        <end position="651"/>
    </location>
</feature>
<feature type="compositionally biased region" description="Polar residues" evidence="1">
    <location>
        <begin position="451"/>
        <end position="477"/>
    </location>
</feature>
<evidence type="ECO:0000313" key="2">
    <source>
        <dbReference type="EMBL" id="KAL2872766.1"/>
    </source>
</evidence>
<feature type="region of interest" description="Disordered" evidence="1">
    <location>
        <begin position="1"/>
        <end position="172"/>
    </location>
</feature>
<name>A0ABR4M843_9EURO</name>
<feature type="compositionally biased region" description="Polar residues" evidence="1">
    <location>
        <begin position="485"/>
        <end position="504"/>
    </location>
</feature>
<feature type="compositionally biased region" description="Pro residues" evidence="1">
    <location>
        <begin position="131"/>
        <end position="140"/>
    </location>
</feature>
<feature type="compositionally biased region" description="Low complexity" evidence="1">
    <location>
        <begin position="689"/>
        <end position="703"/>
    </location>
</feature>